<dbReference type="InterPro" id="IPR011990">
    <property type="entry name" value="TPR-like_helical_dom_sf"/>
</dbReference>
<proteinExistence type="predicted"/>
<reference evidence="3 4" key="1">
    <citation type="submission" date="2016-07" db="EMBL/GenBank/DDBJ databases">
        <title>Pervasive Adenine N6-methylation of Active Genes in Fungi.</title>
        <authorList>
            <consortium name="DOE Joint Genome Institute"/>
            <person name="Mondo S.J."/>
            <person name="Dannebaum R.O."/>
            <person name="Kuo R.C."/>
            <person name="Labutti K."/>
            <person name="Haridas S."/>
            <person name="Kuo A."/>
            <person name="Salamov A."/>
            <person name="Ahrendt S.R."/>
            <person name="Lipzen A."/>
            <person name="Sullivan W."/>
            <person name="Andreopoulos W.B."/>
            <person name="Clum A."/>
            <person name="Lindquist E."/>
            <person name="Daum C."/>
            <person name="Ramamoorthy G.K."/>
            <person name="Gryganskyi A."/>
            <person name="Culley D."/>
            <person name="Magnuson J.K."/>
            <person name="James T.Y."/>
            <person name="O'Malley M.A."/>
            <person name="Stajich J.E."/>
            <person name="Spatafora J.W."/>
            <person name="Visel A."/>
            <person name="Grigoriev I.V."/>
        </authorList>
    </citation>
    <scope>NUCLEOTIDE SEQUENCE [LARGE SCALE GENOMIC DNA]</scope>
    <source>
        <strain evidence="3 4">PL171</strain>
    </source>
</reference>
<gene>
    <name evidence="3" type="ORF">BCR44DRAFT_1441291</name>
</gene>
<dbReference type="EMBL" id="MCFL01000053">
    <property type="protein sequence ID" value="ORZ31898.1"/>
    <property type="molecule type" value="Genomic_DNA"/>
</dbReference>
<dbReference type="Pfam" id="PF13041">
    <property type="entry name" value="PPR_2"/>
    <property type="match status" value="1"/>
</dbReference>
<dbReference type="PROSITE" id="PS51375">
    <property type="entry name" value="PPR"/>
    <property type="match status" value="1"/>
</dbReference>
<name>A0A1Y2HBD7_9FUNG</name>
<dbReference type="NCBIfam" id="TIGR00756">
    <property type="entry name" value="PPR"/>
    <property type="match status" value="1"/>
</dbReference>
<dbReference type="InterPro" id="IPR002885">
    <property type="entry name" value="PPR_rpt"/>
</dbReference>
<dbReference type="OrthoDB" id="185373at2759"/>
<comment type="caution">
    <text evidence="3">The sequence shown here is derived from an EMBL/GenBank/DDBJ whole genome shotgun (WGS) entry which is preliminary data.</text>
</comment>
<accession>A0A1Y2HBD7</accession>
<dbReference type="Proteomes" id="UP000193411">
    <property type="component" value="Unassembled WGS sequence"/>
</dbReference>
<evidence type="ECO:0000313" key="4">
    <source>
        <dbReference type="Proteomes" id="UP000193411"/>
    </source>
</evidence>
<feature type="region of interest" description="Disordered" evidence="2">
    <location>
        <begin position="353"/>
        <end position="378"/>
    </location>
</feature>
<keyword evidence="4" id="KW-1185">Reference proteome</keyword>
<feature type="compositionally biased region" description="Low complexity" evidence="2">
    <location>
        <begin position="356"/>
        <end position="373"/>
    </location>
</feature>
<organism evidence="3 4">
    <name type="scientific">Catenaria anguillulae PL171</name>
    <dbReference type="NCBI Taxonomy" id="765915"/>
    <lineage>
        <taxon>Eukaryota</taxon>
        <taxon>Fungi</taxon>
        <taxon>Fungi incertae sedis</taxon>
        <taxon>Blastocladiomycota</taxon>
        <taxon>Blastocladiomycetes</taxon>
        <taxon>Blastocladiales</taxon>
        <taxon>Catenariaceae</taxon>
        <taxon>Catenaria</taxon>
    </lineage>
</organism>
<feature type="compositionally biased region" description="Low complexity" evidence="2">
    <location>
        <begin position="76"/>
        <end position="89"/>
    </location>
</feature>
<evidence type="ECO:0000313" key="3">
    <source>
        <dbReference type="EMBL" id="ORZ31898.1"/>
    </source>
</evidence>
<evidence type="ECO:0000256" key="2">
    <source>
        <dbReference type="SAM" id="MobiDB-lite"/>
    </source>
</evidence>
<feature type="region of interest" description="Disordered" evidence="2">
    <location>
        <begin position="46"/>
        <end position="99"/>
    </location>
</feature>
<sequence length="650" mass="70875">MLHLNASRLRPVAAAAAAAMPWLPLQRRPLLSATFRLAPLPHSWSNATKTPASIKKPAPPVQRSTWRDRLPSTSTPQSRASPSSERAPPTSQQRAKPKRFSDSYLLVEHAPVWNRILLAYANQGRFGKTLDLFNEMKKRGATPDAHSWSHLFTSLGLSTSPNKAAEGQRLFSRLVSDKAQHLTAHSYNAYLKALAMAGSSHLLAEALDKPPENVQLDCATLTIILNAMARATQPAPSQLADDEDSRPRRAPPSMVTVESIRTVVAHISDTGIDQDLFAALCAATAKCRGADPAVPLHLLARAAPQAFGKDIVPHLPPSSIAVPDKVVSHGLIAPMPTKVANWALMMAHRLDTARQPASSASSDATPSKPTPASMTDVGDPLLTERIYDTLSSSRIRAHFDSLSMDVLFAAMAQSQQARRAPVLIRMYLDAYHTKLAPNHLPQSLKSLQPVSKLECNGPDPSHAAFASLLHAARECAYILAATTPKSHPEGAPLLLDLLNHYARATDGELWVRSDSEIAAVAQLGRALILPPAKPMAAGTGAWRAPLKQSKLIQVMDHLLWVLGLRPGARPVRKLHQLPLPVLNQCLTMCMWARANMPKTDRFSKEKWDERVTELEDACRKVEGRGADPEWQGRRVGRSGGRDVVLRLVED</sequence>
<dbReference type="AlphaFoldDB" id="A0A1Y2HBD7"/>
<protein>
    <submittedName>
        <fullName evidence="3">Uncharacterized protein</fullName>
    </submittedName>
</protein>
<evidence type="ECO:0000256" key="1">
    <source>
        <dbReference type="PROSITE-ProRule" id="PRU00708"/>
    </source>
</evidence>
<feature type="repeat" description="PPR" evidence="1">
    <location>
        <begin position="109"/>
        <end position="143"/>
    </location>
</feature>
<dbReference type="Gene3D" id="1.25.40.10">
    <property type="entry name" value="Tetratricopeptide repeat domain"/>
    <property type="match status" value="1"/>
</dbReference>